<reference evidence="1 2" key="1">
    <citation type="journal article" date="2016" name="Nat. Commun.">
        <title>Thousands of microbial genomes shed light on interconnected biogeochemical processes in an aquifer system.</title>
        <authorList>
            <person name="Anantharaman K."/>
            <person name="Brown C.T."/>
            <person name="Hug L.A."/>
            <person name="Sharon I."/>
            <person name="Castelle C.J."/>
            <person name="Probst A.J."/>
            <person name="Thomas B.C."/>
            <person name="Singh A."/>
            <person name="Wilkins M.J."/>
            <person name="Karaoz U."/>
            <person name="Brodie E.L."/>
            <person name="Williams K.H."/>
            <person name="Hubbard S.S."/>
            <person name="Banfield J.F."/>
        </authorList>
    </citation>
    <scope>NUCLEOTIDE SEQUENCE [LARGE SCALE GENOMIC DNA]</scope>
</reference>
<accession>A0A1F6NBK0</accession>
<proteinExistence type="predicted"/>
<sequence>MSKTYLGFNIDWHMFLRNCQIDKKQLSVKDLKDWVRLGVIVFAEQSYKKLLKVIVERFNLGLEIPARYPAVSLASGDRVLVIGVSRLPRLKSGRYTRKEAGKATFTFNLFTVS</sequence>
<evidence type="ECO:0000313" key="1">
    <source>
        <dbReference type="EMBL" id="OGH81305.1"/>
    </source>
</evidence>
<dbReference type="EMBL" id="MFQK01000005">
    <property type="protein sequence ID" value="OGH81305.1"/>
    <property type="molecule type" value="Genomic_DNA"/>
</dbReference>
<organism evidence="1 2">
    <name type="scientific">Candidatus Magasanikbacteria bacterium RIFCSPLOWO2_02_FULL_44_11</name>
    <dbReference type="NCBI Taxonomy" id="1798689"/>
    <lineage>
        <taxon>Bacteria</taxon>
        <taxon>Candidatus Magasanikiibacteriota</taxon>
    </lineage>
</organism>
<dbReference type="Proteomes" id="UP000178726">
    <property type="component" value="Unassembled WGS sequence"/>
</dbReference>
<dbReference type="AlphaFoldDB" id="A0A1F6NBK0"/>
<evidence type="ECO:0000313" key="2">
    <source>
        <dbReference type="Proteomes" id="UP000178726"/>
    </source>
</evidence>
<comment type="caution">
    <text evidence="1">The sequence shown here is derived from an EMBL/GenBank/DDBJ whole genome shotgun (WGS) entry which is preliminary data.</text>
</comment>
<protein>
    <submittedName>
        <fullName evidence="1">Uncharacterized protein</fullName>
    </submittedName>
</protein>
<name>A0A1F6NBK0_9BACT</name>
<gene>
    <name evidence="1" type="ORF">A3I29_02860</name>
</gene>